<dbReference type="InterPro" id="IPR052523">
    <property type="entry name" value="Trichothecene_AcTrans"/>
</dbReference>
<organism evidence="2 3">
    <name type="scientific">Silvimonas amylolytica</name>
    <dbReference type="NCBI Taxonomy" id="449663"/>
    <lineage>
        <taxon>Bacteria</taxon>
        <taxon>Pseudomonadati</taxon>
        <taxon>Pseudomonadota</taxon>
        <taxon>Betaproteobacteria</taxon>
        <taxon>Neisseriales</taxon>
        <taxon>Chitinibacteraceae</taxon>
        <taxon>Silvimonas</taxon>
    </lineage>
</organism>
<protein>
    <submittedName>
        <fullName evidence="2">N-acetyltransferase</fullName>
    </submittedName>
</protein>
<dbReference type="InterPro" id="IPR016181">
    <property type="entry name" value="Acyl_CoA_acyltransferase"/>
</dbReference>
<sequence length="150" mass="16801">MPAFATQAVSPADLEDLCEIRVLAMRPSLERIGRFDDTRARQRLRDQFRPADTQLILVNGQRAGFFCVIREEGGFYLQNLYLVPGMSGQGLGAAVLRQILDQADASGLPVRLEVLIESDAARFYERHGFVQLRQDGVDLFYQRAAAVLQS</sequence>
<dbReference type="InterPro" id="IPR000182">
    <property type="entry name" value="GNAT_dom"/>
</dbReference>
<evidence type="ECO:0000259" key="1">
    <source>
        <dbReference type="PROSITE" id="PS51186"/>
    </source>
</evidence>
<evidence type="ECO:0000313" key="2">
    <source>
        <dbReference type="EMBL" id="GGP24735.1"/>
    </source>
</evidence>
<comment type="caution">
    <text evidence="2">The sequence shown here is derived from an EMBL/GenBank/DDBJ whole genome shotgun (WGS) entry which is preliminary data.</text>
</comment>
<dbReference type="Pfam" id="PF13508">
    <property type="entry name" value="Acetyltransf_7"/>
    <property type="match status" value="1"/>
</dbReference>
<dbReference type="EMBL" id="BMLY01000001">
    <property type="protein sequence ID" value="GGP24735.1"/>
    <property type="molecule type" value="Genomic_DNA"/>
</dbReference>
<dbReference type="RefSeq" id="WP_188688459.1">
    <property type="nucleotide sequence ID" value="NZ_BMLY01000001.1"/>
</dbReference>
<accession>A0ABQ2PHM5</accession>
<dbReference type="Proteomes" id="UP000621859">
    <property type="component" value="Unassembled WGS sequence"/>
</dbReference>
<gene>
    <name evidence="2" type="ORF">GCM10010971_05540</name>
</gene>
<dbReference type="PROSITE" id="PS51186">
    <property type="entry name" value="GNAT"/>
    <property type="match status" value="1"/>
</dbReference>
<proteinExistence type="predicted"/>
<dbReference type="SUPFAM" id="SSF55729">
    <property type="entry name" value="Acyl-CoA N-acyltransferases (Nat)"/>
    <property type="match status" value="1"/>
</dbReference>
<evidence type="ECO:0000313" key="3">
    <source>
        <dbReference type="Proteomes" id="UP000621859"/>
    </source>
</evidence>
<dbReference type="PANTHER" id="PTHR42791:SF1">
    <property type="entry name" value="N-ACETYLTRANSFERASE DOMAIN-CONTAINING PROTEIN"/>
    <property type="match status" value="1"/>
</dbReference>
<reference evidence="3" key="1">
    <citation type="journal article" date="2019" name="Int. J. Syst. Evol. Microbiol.">
        <title>The Global Catalogue of Microorganisms (GCM) 10K type strain sequencing project: providing services to taxonomists for standard genome sequencing and annotation.</title>
        <authorList>
            <consortium name="The Broad Institute Genomics Platform"/>
            <consortium name="The Broad Institute Genome Sequencing Center for Infectious Disease"/>
            <person name="Wu L."/>
            <person name="Ma J."/>
        </authorList>
    </citation>
    <scope>NUCLEOTIDE SEQUENCE [LARGE SCALE GENOMIC DNA]</scope>
    <source>
        <strain evidence="3">CGMCC 1.8860</strain>
    </source>
</reference>
<feature type="domain" description="N-acetyltransferase" evidence="1">
    <location>
        <begin position="4"/>
        <end position="150"/>
    </location>
</feature>
<dbReference type="Gene3D" id="3.40.630.30">
    <property type="match status" value="1"/>
</dbReference>
<dbReference type="PANTHER" id="PTHR42791">
    <property type="entry name" value="GNAT FAMILY ACETYLTRANSFERASE"/>
    <property type="match status" value="1"/>
</dbReference>
<name>A0ABQ2PHM5_9NEIS</name>
<keyword evidence="3" id="KW-1185">Reference proteome</keyword>